<sequence length="40" mass="4479">MILLLPNDLINENNFGKIYDLIDSACLGIDFPIVDENGKK</sequence>
<accession>A0A140STM6</accession>
<evidence type="ECO:0000313" key="1">
    <source>
        <dbReference type="EMBL" id="AHH93331.1"/>
    </source>
</evidence>
<evidence type="ECO:0000313" key="2">
    <source>
        <dbReference type="Proteomes" id="UP000002799"/>
    </source>
</evidence>
<proteinExistence type="predicted"/>
<name>A0A140STM6_9FUSO</name>
<reference evidence="1 2" key="1">
    <citation type="submission" date="2013-11" db="EMBL/GenBank/DDBJ databases">
        <title>The Genome Sequence of Fusobacterium sp. 7_1.</title>
        <authorList>
            <consortium name="The Broad Institute Genome Sequencing Platform"/>
            <person name="Earl A."/>
            <person name="Ward D."/>
            <person name="Feldgarden M."/>
            <person name="Gevers D."/>
            <person name="Strauss J."/>
            <person name="Ambrose C.E."/>
            <person name="Allen-Vercoe E."/>
            <person name="Walker B."/>
            <person name="Young S.K."/>
            <person name="Zeng Q."/>
            <person name="Gargeya S."/>
            <person name="Fitzgerald M."/>
            <person name="Haas B."/>
            <person name="Abouelleil A."/>
            <person name="Alvarado L."/>
            <person name="Arachchi H.M."/>
            <person name="Berlin A.M."/>
            <person name="Chapman S.B."/>
            <person name="Goldberg J."/>
            <person name="Griggs A."/>
            <person name="Gujja S."/>
            <person name="Hansen M."/>
            <person name="Howarth C."/>
            <person name="Imamovic A."/>
            <person name="Larimer J."/>
            <person name="McCowen C."/>
            <person name="Montmayeur A."/>
            <person name="Murphy C."/>
            <person name="Neiman D."/>
            <person name="Pearson M."/>
            <person name="Priest M."/>
            <person name="Roberts A."/>
            <person name="Saif S."/>
            <person name="Shea T."/>
            <person name="Sisk P."/>
            <person name="Sykes S."/>
            <person name="Wortman J."/>
            <person name="Nusbaum C."/>
            <person name="Birren B."/>
        </authorList>
    </citation>
    <scope>NUCLEOTIDE SEQUENCE [LARGE SCALE GENOMIC DNA]</scope>
    <source>
        <strain evidence="1 2">7_1</strain>
    </source>
</reference>
<dbReference type="HOGENOM" id="CLU_3290099_0_0_0"/>
<gene>
    <name evidence="1" type="ORF">FSDG_02422</name>
</gene>
<dbReference type="AlphaFoldDB" id="A0A140STM6"/>
<dbReference type="RefSeq" id="WP_016361379.1">
    <property type="nucleotide sequence ID" value="NZ_AKBT01000001.1"/>
</dbReference>
<dbReference type="KEGG" id="fne:FSDG_02422"/>
<dbReference type="EMBL" id="CP007062">
    <property type="protein sequence ID" value="AHH93331.1"/>
    <property type="molecule type" value="Genomic_DNA"/>
</dbReference>
<organism evidence="1">
    <name type="scientific">Fusobacterium animalis 7_1</name>
    <dbReference type="NCBI Taxonomy" id="457405"/>
    <lineage>
        <taxon>Bacteria</taxon>
        <taxon>Fusobacteriati</taxon>
        <taxon>Fusobacteriota</taxon>
        <taxon>Fusobacteriia</taxon>
        <taxon>Fusobacteriales</taxon>
        <taxon>Fusobacteriaceae</taxon>
        <taxon>Fusobacterium</taxon>
    </lineage>
</organism>
<protein>
    <submittedName>
        <fullName evidence="1">Uncharacterized protein</fullName>
    </submittedName>
</protein>
<dbReference type="GeneID" id="79811159"/>
<dbReference type="Proteomes" id="UP000002799">
    <property type="component" value="Chromosome"/>
</dbReference>